<dbReference type="NCBIfam" id="TIGR00229">
    <property type="entry name" value="sensory_box"/>
    <property type="match status" value="1"/>
</dbReference>
<dbReference type="PANTHER" id="PTHR44757">
    <property type="entry name" value="DIGUANYLATE CYCLASE DGCP"/>
    <property type="match status" value="1"/>
</dbReference>
<comment type="cofactor">
    <cofactor evidence="1">
        <name>Mg(2+)</name>
        <dbReference type="ChEBI" id="CHEBI:18420"/>
    </cofactor>
</comment>
<feature type="domain" description="EAL" evidence="5">
    <location>
        <begin position="508"/>
        <end position="759"/>
    </location>
</feature>
<organism evidence="7 8">
    <name type="scientific">Thioalkalivibrio versutus</name>
    <dbReference type="NCBI Taxonomy" id="106634"/>
    <lineage>
        <taxon>Bacteria</taxon>
        <taxon>Pseudomonadati</taxon>
        <taxon>Pseudomonadota</taxon>
        <taxon>Gammaproteobacteria</taxon>
        <taxon>Chromatiales</taxon>
        <taxon>Ectothiorhodospiraceae</taxon>
        <taxon>Thioalkalivibrio</taxon>
    </lineage>
</organism>
<feature type="transmembrane region" description="Helical" evidence="2">
    <location>
        <begin position="169"/>
        <end position="189"/>
    </location>
</feature>
<dbReference type="Gene3D" id="3.30.70.270">
    <property type="match status" value="1"/>
</dbReference>
<dbReference type="CDD" id="cd01949">
    <property type="entry name" value="GGDEF"/>
    <property type="match status" value="1"/>
</dbReference>
<evidence type="ECO:0000313" key="7">
    <source>
        <dbReference type="EMBL" id="AKJ96425.1"/>
    </source>
</evidence>
<dbReference type="InterPro" id="IPR052155">
    <property type="entry name" value="Biofilm_reg_signaling"/>
</dbReference>
<dbReference type="Gene3D" id="3.20.20.450">
    <property type="entry name" value="EAL domain"/>
    <property type="match status" value="1"/>
</dbReference>
<gene>
    <name evidence="7" type="ORF">TVD_05295</name>
</gene>
<dbReference type="SUPFAM" id="SSF55073">
    <property type="entry name" value="Nucleotide cyclase"/>
    <property type="match status" value="1"/>
</dbReference>
<evidence type="ECO:0000256" key="1">
    <source>
        <dbReference type="ARBA" id="ARBA00001946"/>
    </source>
</evidence>
<feature type="domain" description="PAS" evidence="3">
    <location>
        <begin position="202"/>
        <end position="275"/>
    </location>
</feature>
<dbReference type="Pfam" id="PF00990">
    <property type="entry name" value="GGDEF"/>
    <property type="match status" value="1"/>
</dbReference>
<dbReference type="GO" id="GO:0003824">
    <property type="term" value="F:catalytic activity"/>
    <property type="evidence" value="ECO:0007669"/>
    <property type="project" value="UniProtKB-ARBA"/>
</dbReference>
<dbReference type="InterPro" id="IPR013656">
    <property type="entry name" value="PAS_4"/>
</dbReference>
<feature type="domain" description="PAC" evidence="4">
    <location>
        <begin position="280"/>
        <end position="332"/>
    </location>
</feature>
<dbReference type="Pfam" id="PF08448">
    <property type="entry name" value="PAS_4"/>
    <property type="match status" value="1"/>
</dbReference>
<dbReference type="CDD" id="cd00130">
    <property type="entry name" value="PAS"/>
    <property type="match status" value="1"/>
</dbReference>
<keyword evidence="8" id="KW-1185">Reference proteome</keyword>
<dbReference type="PANTHER" id="PTHR44757:SF4">
    <property type="entry name" value="DIGUANYLATE CYCLASE DGCE-RELATED"/>
    <property type="match status" value="1"/>
</dbReference>
<accession>A0A0G3G587</accession>
<dbReference type="SMART" id="SM00267">
    <property type="entry name" value="GGDEF"/>
    <property type="match status" value="1"/>
</dbReference>
<keyword evidence="2" id="KW-0812">Transmembrane</keyword>
<keyword evidence="2" id="KW-0472">Membrane</keyword>
<dbReference type="SUPFAM" id="SSF141868">
    <property type="entry name" value="EAL domain-like"/>
    <property type="match status" value="1"/>
</dbReference>
<dbReference type="SUPFAM" id="SSF55785">
    <property type="entry name" value="PYP-like sensor domain (PAS domain)"/>
    <property type="match status" value="1"/>
</dbReference>
<dbReference type="PROSITE" id="PS50112">
    <property type="entry name" value="PAS"/>
    <property type="match status" value="1"/>
</dbReference>
<dbReference type="KEGG" id="tvr:TVD_05295"/>
<evidence type="ECO:0000259" key="3">
    <source>
        <dbReference type="PROSITE" id="PS50112"/>
    </source>
</evidence>
<dbReference type="FunFam" id="3.30.70.270:FF:000001">
    <property type="entry name" value="Diguanylate cyclase domain protein"/>
    <property type="match status" value="1"/>
</dbReference>
<dbReference type="Proteomes" id="UP000064201">
    <property type="component" value="Chromosome"/>
</dbReference>
<reference evidence="7 8" key="1">
    <citation type="submission" date="2015-04" db="EMBL/GenBank/DDBJ databases">
        <title>Complete Sequence for the Genome of the Thioalkalivibrio versutus D301.</title>
        <authorList>
            <person name="Mu T."/>
            <person name="Zhou J."/>
            <person name="Xu X."/>
        </authorList>
    </citation>
    <scope>NUCLEOTIDE SEQUENCE [LARGE SCALE GENOMIC DNA]</scope>
    <source>
        <strain evidence="7 8">D301</strain>
    </source>
</reference>
<dbReference type="InterPro" id="IPR029787">
    <property type="entry name" value="Nucleotide_cyclase"/>
</dbReference>
<protein>
    <submittedName>
        <fullName evidence="7">Diguanylate cyclase</fullName>
    </submittedName>
</protein>
<dbReference type="InterPro" id="IPR000014">
    <property type="entry name" value="PAS"/>
</dbReference>
<keyword evidence="2" id="KW-1133">Transmembrane helix</keyword>
<dbReference type="NCBIfam" id="TIGR00254">
    <property type="entry name" value="GGDEF"/>
    <property type="match status" value="1"/>
</dbReference>
<dbReference type="InterPro" id="IPR024478">
    <property type="entry name" value="HlyB_4HB_MCP"/>
</dbReference>
<evidence type="ECO:0000259" key="4">
    <source>
        <dbReference type="PROSITE" id="PS50113"/>
    </source>
</evidence>
<name>A0A0G3G587_9GAMM</name>
<dbReference type="CDD" id="cd01948">
    <property type="entry name" value="EAL"/>
    <property type="match status" value="1"/>
</dbReference>
<evidence type="ECO:0000256" key="2">
    <source>
        <dbReference type="SAM" id="Phobius"/>
    </source>
</evidence>
<feature type="domain" description="GGDEF" evidence="6">
    <location>
        <begin position="364"/>
        <end position="497"/>
    </location>
</feature>
<evidence type="ECO:0000313" key="8">
    <source>
        <dbReference type="Proteomes" id="UP000064201"/>
    </source>
</evidence>
<dbReference type="PROSITE" id="PS50887">
    <property type="entry name" value="GGDEF"/>
    <property type="match status" value="1"/>
</dbReference>
<proteinExistence type="predicted"/>
<dbReference type="InterPro" id="IPR000700">
    <property type="entry name" value="PAS-assoc_C"/>
</dbReference>
<dbReference type="Pfam" id="PF00563">
    <property type="entry name" value="EAL"/>
    <property type="match status" value="1"/>
</dbReference>
<evidence type="ECO:0000259" key="5">
    <source>
        <dbReference type="PROSITE" id="PS50883"/>
    </source>
</evidence>
<dbReference type="PROSITE" id="PS50883">
    <property type="entry name" value="EAL"/>
    <property type="match status" value="1"/>
</dbReference>
<dbReference type="SMART" id="SM00052">
    <property type="entry name" value="EAL"/>
    <property type="match status" value="1"/>
</dbReference>
<dbReference type="PATRIC" id="fig|106634.4.peg.1083"/>
<dbReference type="EMBL" id="CP011367">
    <property type="protein sequence ID" value="AKJ96425.1"/>
    <property type="molecule type" value="Genomic_DNA"/>
</dbReference>
<dbReference type="InterPro" id="IPR035965">
    <property type="entry name" value="PAS-like_dom_sf"/>
</dbReference>
<dbReference type="InterPro" id="IPR000160">
    <property type="entry name" value="GGDEF_dom"/>
</dbReference>
<dbReference type="PROSITE" id="PS50113">
    <property type="entry name" value="PAC"/>
    <property type="match status" value="1"/>
</dbReference>
<dbReference type="Pfam" id="PF12729">
    <property type="entry name" value="4HB_MCP_1"/>
    <property type="match status" value="1"/>
</dbReference>
<evidence type="ECO:0000259" key="6">
    <source>
        <dbReference type="PROSITE" id="PS50887"/>
    </source>
</evidence>
<dbReference type="InterPro" id="IPR043128">
    <property type="entry name" value="Rev_trsase/Diguanyl_cyclase"/>
</dbReference>
<sequence>MIVMIALGLNRLGQVHERLDVIVHEHNIKTELLNRMRTAARERSVTLLRLSITTDPFDIDEGIIEFRGHASDFMVARNELEAMPLTGRELALLERSRGLSSNAVEVQERVLDQILDDDIAAATEWLLEQAIPMQNLVLDNLAALLDLQQQAAETAAQETAKEHQQAVQIMFLLGGTALLIGIVVAVAVLRRSRDTEADLFREKERAQVTLHAIGDAVITVDTGGRIDYLNPVAEHLTGWTHADAHRERLDHVFRTVREDDGQPLPHPLTESLPDGTACSLNQGAILVSRDGHEYAIEEVSAPIRDRAGAIIGAALVFRDVSQAREMARDLSWAATHDNLTSLANRLEFERRLRQLVTTARNDGREHALLYMDLDQFKLVNDTCGHGAGDELLCQLTSHMQAQLRESDTLARLGGDEFGVLLESCPLERAEKIAENLRRAIEQFRFDWQGRLFRIGISIGVVPVSGHHSDPAQFMSEADAACYLAKERGRNRIHVSRPDDAALCRHQGQMDCLQRINQALQNGHLWLYGQHIEPVSSSGPRHTEVLLRMVDPDGTIVPPNTFIPAAERYGLMGTIDRWVIDRVLQIVARSSKDQGHFAINLSGQSLCERGMLDYIVERIESSGVAPNRLCFEITETAAIANLNQASRFISTLSAMGCCFSLDDFGTGMASFGYLKTLRVDYLKIDGSFVRDLNDDPVSRAMVESIHRIGQVMGIRTVAECVSHKDLLVPLRVIGIDYAQGFGLHLPEPLEPCPVQTGARATGTS</sequence>
<dbReference type="Gene3D" id="3.30.450.20">
    <property type="entry name" value="PAS domain"/>
    <property type="match status" value="1"/>
</dbReference>
<dbReference type="SMART" id="SM00091">
    <property type="entry name" value="PAS"/>
    <property type="match status" value="1"/>
</dbReference>
<dbReference type="InterPro" id="IPR035919">
    <property type="entry name" value="EAL_sf"/>
</dbReference>
<dbReference type="AlphaFoldDB" id="A0A0G3G587"/>
<dbReference type="InterPro" id="IPR001633">
    <property type="entry name" value="EAL_dom"/>
</dbReference>
<dbReference type="STRING" id="106634.TVD_05295"/>